<feature type="compositionally biased region" description="Basic and acidic residues" evidence="1">
    <location>
        <begin position="98"/>
        <end position="107"/>
    </location>
</feature>
<accession>A0A3E2GR77</accession>
<feature type="compositionally biased region" description="Polar residues" evidence="1">
    <location>
        <begin position="69"/>
        <end position="78"/>
    </location>
</feature>
<feature type="region of interest" description="Disordered" evidence="1">
    <location>
        <begin position="1"/>
        <end position="107"/>
    </location>
</feature>
<reference evidence="2 3" key="1">
    <citation type="submission" date="2018-05" db="EMBL/GenBank/DDBJ databases">
        <title>Draft genome sequence of Scytalidium lignicola DSM 105466, a ubiquitous saprotrophic fungus.</title>
        <authorList>
            <person name="Buettner E."/>
            <person name="Gebauer A.M."/>
            <person name="Hofrichter M."/>
            <person name="Liers C."/>
            <person name="Kellner H."/>
        </authorList>
    </citation>
    <scope>NUCLEOTIDE SEQUENCE [LARGE SCALE GENOMIC DNA]</scope>
    <source>
        <strain evidence="2 3">DSM 105466</strain>
    </source>
</reference>
<gene>
    <name evidence="2" type="ORF">B7463_g12694</name>
</gene>
<name>A0A3E2GR77_SCYLI</name>
<comment type="caution">
    <text evidence="2">The sequence shown here is derived from an EMBL/GenBank/DDBJ whole genome shotgun (WGS) entry which is preliminary data.</text>
</comment>
<sequence length="107" mass="11525">MADALPCGGQEKLNMADGRLRWAPASSKQARRESPTSGKARGAAGTGPPSPSPSPFRSSRTVTKAKKAPTNQQQSQIMAWQGPCPAGNRMQQRSGRQGCRERRLNCF</sequence>
<evidence type="ECO:0000256" key="1">
    <source>
        <dbReference type="SAM" id="MobiDB-lite"/>
    </source>
</evidence>
<organism evidence="2 3">
    <name type="scientific">Scytalidium lignicola</name>
    <name type="common">Hyphomycete</name>
    <dbReference type="NCBI Taxonomy" id="5539"/>
    <lineage>
        <taxon>Eukaryota</taxon>
        <taxon>Fungi</taxon>
        <taxon>Dikarya</taxon>
        <taxon>Ascomycota</taxon>
        <taxon>Pezizomycotina</taxon>
        <taxon>Leotiomycetes</taxon>
        <taxon>Leotiomycetes incertae sedis</taxon>
        <taxon>Scytalidium</taxon>
    </lineage>
</organism>
<dbReference type="Proteomes" id="UP000258309">
    <property type="component" value="Unassembled WGS sequence"/>
</dbReference>
<dbReference type="AlphaFoldDB" id="A0A3E2GR77"/>
<keyword evidence="3" id="KW-1185">Reference proteome</keyword>
<evidence type="ECO:0000313" key="3">
    <source>
        <dbReference type="Proteomes" id="UP000258309"/>
    </source>
</evidence>
<protein>
    <submittedName>
        <fullName evidence="2">Uncharacterized protein</fullName>
    </submittedName>
</protein>
<evidence type="ECO:0000313" key="2">
    <source>
        <dbReference type="EMBL" id="RFU23644.1"/>
    </source>
</evidence>
<feature type="non-terminal residue" evidence="2">
    <location>
        <position position="1"/>
    </location>
</feature>
<feature type="non-terminal residue" evidence="2">
    <location>
        <position position="107"/>
    </location>
</feature>
<proteinExistence type="predicted"/>
<dbReference type="EMBL" id="NCSJ02000683">
    <property type="protein sequence ID" value="RFU23644.1"/>
    <property type="molecule type" value="Genomic_DNA"/>
</dbReference>